<dbReference type="RefSeq" id="WP_242984035.1">
    <property type="nucleotide sequence ID" value="NZ_UFWZ01000001.1"/>
</dbReference>
<protein>
    <submittedName>
        <fullName evidence="1">Putative lipoprotein</fullName>
    </submittedName>
</protein>
<proteinExistence type="predicted"/>
<accession>A0A381J4W8</accession>
<gene>
    <name evidence="1" type="ORF">NCTC9836_00442</name>
</gene>
<sequence>MKRLKKITSIALIFILAIGVYGCGIKSPSNTVKNYIENIKTGKGSDFSKLLDATKENEERKEGDISEGNSQRVVDSMKKLSYTINSEKIDGDSATVNVKVNGPDMGTAMLDYIQQVFSNELTQAFSTNKLTEEQSKKMYDDILSKCIDNIKYTDRTEDVSLIKKDGQWEIVTNDALMTLLINIKDSFLNSDMPVDEKIKTEVKGIH</sequence>
<reference evidence="1 2" key="1">
    <citation type="submission" date="2018-06" db="EMBL/GenBank/DDBJ databases">
        <authorList>
            <consortium name="Pathogen Informatics"/>
            <person name="Doyle S."/>
        </authorList>
    </citation>
    <scope>NUCLEOTIDE SEQUENCE [LARGE SCALE GENOMIC DNA]</scope>
    <source>
        <strain evidence="1 2">NCTC9836</strain>
    </source>
</reference>
<dbReference type="Proteomes" id="UP000254664">
    <property type="component" value="Unassembled WGS sequence"/>
</dbReference>
<dbReference type="EMBL" id="UFWZ01000001">
    <property type="protein sequence ID" value="SUY45781.1"/>
    <property type="molecule type" value="Genomic_DNA"/>
</dbReference>
<dbReference type="PROSITE" id="PS51257">
    <property type="entry name" value="PROKAR_LIPOPROTEIN"/>
    <property type="match status" value="1"/>
</dbReference>
<dbReference type="AlphaFoldDB" id="A0A381J4W8"/>
<organism evidence="1 2">
    <name type="scientific">Clostridium putrefaciens</name>
    <dbReference type="NCBI Taxonomy" id="99675"/>
    <lineage>
        <taxon>Bacteria</taxon>
        <taxon>Bacillati</taxon>
        <taxon>Bacillota</taxon>
        <taxon>Clostridia</taxon>
        <taxon>Eubacteriales</taxon>
        <taxon>Clostridiaceae</taxon>
        <taxon>Clostridium</taxon>
    </lineage>
</organism>
<evidence type="ECO:0000313" key="2">
    <source>
        <dbReference type="Proteomes" id="UP000254664"/>
    </source>
</evidence>
<name>A0A381J4W8_9CLOT</name>
<keyword evidence="1" id="KW-0449">Lipoprotein</keyword>
<keyword evidence="2" id="KW-1185">Reference proteome</keyword>
<dbReference type="Gene3D" id="3.10.450.50">
    <property type="match status" value="1"/>
</dbReference>
<evidence type="ECO:0000313" key="1">
    <source>
        <dbReference type="EMBL" id="SUY45781.1"/>
    </source>
</evidence>